<name>A0ABP1Q186_9HEXA</name>
<keyword evidence="4" id="KW-1185">Reference proteome</keyword>
<evidence type="ECO:0000313" key="3">
    <source>
        <dbReference type="EMBL" id="CAL8083492.1"/>
    </source>
</evidence>
<reference evidence="3 4" key="1">
    <citation type="submission" date="2024-08" db="EMBL/GenBank/DDBJ databases">
        <authorList>
            <person name="Cucini C."/>
            <person name="Frati F."/>
        </authorList>
    </citation>
    <scope>NUCLEOTIDE SEQUENCE [LARGE SCALE GENOMIC DNA]</scope>
</reference>
<evidence type="ECO:0000256" key="2">
    <source>
        <dbReference type="SAM" id="Phobius"/>
    </source>
</evidence>
<keyword evidence="2" id="KW-1133">Transmembrane helix</keyword>
<dbReference type="CDD" id="cd22249">
    <property type="entry name" value="UDM1_RNF168_RNF169-like"/>
    <property type="match status" value="1"/>
</dbReference>
<evidence type="ECO:0000313" key="4">
    <source>
        <dbReference type="Proteomes" id="UP001642540"/>
    </source>
</evidence>
<proteinExistence type="predicted"/>
<evidence type="ECO:0000256" key="1">
    <source>
        <dbReference type="SAM" id="Coils"/>
    </source>
</evidence>
<gene>
    <name evidence="3" type="ORF">ODALV1_LOCUS5500</name>
</gene>
<keyword evidence="1" id="KW-0175">Coiled coil</keyword>
<keyword evidence="2" id="KW-0472">Membrane</keyword>
<organism evidence="3 4">
    <name type="scientific">Orchesella dallaii</name>
    <dbReference type="NCBI Taxonomy" id="48710"/>
    <lineage>
        <taxon>Eukaryota</taxon>
        <taxon>Metazoa</taxon>
        <taxon>Ecdysozoa</taxon>
        <taxon>Arthropoda</taxon>
        <taxon>Hexapoda</taxon>
        <taxon>Collembola</taxon>
        <taxon>Entomobryomorpha</taxon>
        <taxon>Entomobryoidea</taxon>
        <taxon>Orchesellidae</taxon>
        <taxon>Orchesellinae</taxon>
        <taxon>Orchesella</taxon>
    </lineage>
</organism>
<comment type="caution">
    <text evidence="3">The sequence shown here is derived from an EMBL/GenBank/DDBJ whole genome shotgun (WGS) entry which is preliminary data.</text>
</comment>
<sequence length="170" mass="20063">MKPSRYQPYHNRARITNFDRHCQSCGVAIKGAAHQKPCKFSYYISIHMCIFEVFLIYLVSIVSCFKCKAPQDGRHGWMECGWGRCADFDSWMHKDHSYCLCGFANQEAIERRRLQQEASRQQEENRRRTEVRQLREELARAEREKMQLQQRIDEREADDALAAIGDVDLN</sequence>
<feature type="transmembrane region" description="Helical" evidence="2">
    <location>
        <begin position="40"/>
        <end position="62"/>
    </location>
</feature>
<dbReference type="EMBL" id="CAXLJM020000016">
    <property type="protein sequence ID" value="CAL8083492.1"/>
    <property type="molecule type" value="Genomic_DNA"/>
</dbReference>
<feature type="coiled-coil region" evidence="1">
    <location>
        <begin position="104"/>
        <end position="158"/>
    </location>
</feature>
<accession>A0ABP1Q186</accession>
<protein>
    <submittedName>
        <fullName evidence="3">Uncharacterized protein</fullName>
    </submittedName>
</protein>
<keyword evidence="2" id="KW-0812">Transmembrane</keyword>
<dbReference type="Proteomes" id="UP001642540">
    <property type="component" value="Unassembled WGS sequence"/>
</dbReference>